<dbReference type="HOGENOM" id="CLU_083287_15_0_11"/>
<sequence length="158" mass="17372">MQTNKGAGDRRELDLELGEAINALLAATRVLSERSAARFHEGLQPAAFHIARWLYAFGPARPSAIAEAVGMDRSSTSTLIGRMRTLGLLESDPDPADRRSIVVALSSTGRERVADTLDDREDELHWRTRHWPAEDVRTLTRLLQRLTGDGASTGEPAD</sequence>
<dbReference type="PROSITE" id="PS50995">
    <property type="entry name" value="HTH_MARR_2"/>
    <property type="match status" value="1"/>
</dbReference>
<dbReference type="EMBL" id="CP000750">
    <property type="protein sequence ID" value="ABS04247.1"/>
    <property type="molecule type" value="Genomic_DNA"/>
</dbReference>
<keyword evidence="3" id="KW-1185">Reference proteome</keyword>
<gene>
    <name evidence="2" type="ordered locus">Krad_2777</name>
</gene>
<accession>A6WBQ8</accession>
<dbReference type="KEGG" id="kra:Krad_2777"/>
<feature type="domain" description="HTH marR-type" evidence="1">
    <location>
        <begin position="10"/>
        <end position="148"/>
    </location>
</feature>
<evidence type="ECO:0000259" key="1">
    <source>
        <dbReference type="PROSITE" id="PS50995"/>
    </source>
</evidence>
<dbReference type="PANTHER" id="PTHR33164">
    <property type="entry name" value="TRANSCRIPTIONAL REGULATOR, MARR FAMILY"/>
    <property type="match status" value="1"/>
</dbReference>
<name>A6WBQ8_KINRD</name>
<dbReference type="GO" id="GO:0003700">
    <property type="term" value="F:DNA-binding transcription factor activity"/>
    <property type="evidence" value="ECO:0007669"/>
    <property type="project" value="InterPro"/>
</dbReference>
<dbReference type="AlphaFoldDB" id="A6WBQ8"/>
<organism evidence="2 3">
    <name type="scientific">Kineococcus radiotolerans (strain ATCC BAA-149 / DSM 14245 / SRS30216)</name>
    <dbReference type="NCBI Taxonomy" id="266940"/>
    <lineage>
        <taxon>Bacteria</taxon>
        <taxon>Bacillati</taxon>
        <taxon>Actinomycetota</taxon>
        <taxon>Actinomycetes</taxon>
        <taxon>Kineosporiales</taxon>
        <taxon>Kineosporiaceae</taxon>
        <taxon>Kineococcus</taxon>
    </lineage>
</organism>
<dbReference type="OrthoDB" id="9154853at2"/>
<evidence type="ECO:0000313" key="2">
    <source>
        <dbReference type="EMBL" id="ABS04247.1"/>
    </source>
</evidence>
<dbReference type="Pfam" id="PF12802">
    <property type="entry name" value="MarR_2"/>
    <property type="match status" value="1"/>
</dbReference>
<dbReference type="InterPro" id="IPR000835">
    <property type="entry name" value="HTH_MarR-typ"/>
</dbReference>
<dbReference type="InterPro" id="IPR039422">
    <property type="entry name" value="MarR/SlyA-like"/>
</dbReference>
<dbReference type="STRING" id="266940.Krad_2777"/>
<dbReference type="InterPro" id="IPR036388">
    <property type="entry name" value="WH-like_DNA-bd_sf"/>
</dbReference>
<evidence type="ECO:0000313" key="3">
    <source>
        <dbReference type="Proteomes" id="UP000001116"/>
    </source>
</evidence>
<proteinExistence type="predicted"/>
<dbReference type="PANTHER" id="PTHR33164:SF57">
    <property type="entry name" value="MARR-FAMILY TRANSCRIPTIONAL REGULATOR"/>
    <property type="match status" value="1"/>
</dbReference>
<protein>
    <submittedName>
        <fullName evidence="2">Transcriptional regulator, MarR family</fullName>
    </submittedName>
</protein>
<dbReference type="eggNOG" id="COG1846">
    <property type="taxonomic scope" value="Bacteria"/>
</dbReference>
<dbReference type="SUPFAM" id="SSF46785">
    <property type="entry name" value="Winged helix' DNA-binding domain"/>
    <property type="match status" value="1"/>
</dbReference>
<dbReference type="RefSeq" id="WP_012087513.1">
    <property type="nucleotide sequence ID" value="NC_009664.2"/>
</dbReference>
<dbReference type="GO" id="GO:0006950">
    <property type="term" value="P:response to stress"/>
    <property type="evidence" value="ECO:0007669"/>
    <property type="project" value="TreeGrafter"/>
</dbReference>
<dbReference type="Proteomes" id="UP000001116">
    <property type="component" value="Chromosome"/>
</dbReference>
<dbReference type="SMART" id="SM00347">
    <property type="entry name" value="HTH_MARR"/>
    <property type="match status" value="1"/>
</dbReference>
<dbReference type="Gene3D" id="1.10.10.10">
    <property type="entry name" value="Winged helix-like DNA-binding domain superfamily/Winged helix DNA-binding domain"/>
    <property type="match status" value="1"/>
</dbReference>
<reference evidence="3" key="1">
    <citation type="journal article" date="2008" name="PLoS ONE">
        <title>Survival in nuclear waste, extreme resistance, and potential applications gleaned from the genome sequence of Kineococcus radiotolerans SRS30216.</title>
        <authorList>
            <person name="Bagwell C.E."/>
            <person name="Bhat S."/>
            <person name="Hawkins G.M."/>
            <person name="Smith B.W."/>
            <person name="Biswas T."/>
            <person name="Hoover T.R."/>
            <person name="Saunders E."/>
            <person name="Han C.S."/>
            <person name="Tsodikov O.V."/>
            <person name="Shimkets L.J."/>
        </authorList>
    </citation>
    <scope>NUCLEOTIDE SEQUENCE [LARGE SCALE GENOMIC DNA]</scope>
    <source>
        <strain evidence="3">ATCC BAA-149 / DSM 14245 / SRS30216</strain>
    </source>
</reference>
<dbReference type="InterPro" id="IPR036390">
    <property type="entry name" value="WH_DNA-bd_sf"/>
</dbReference>